<dbReference type="Pfam" id="PF00356">
    <property type="entry name" value="LacI"/>
    <property type="match status" value="1"/>
</dbReference>
<protein>
    <submittedName>
        <fullName evidence="5">LacI family transcriptional regulator</fullName>
    </submittedName>
</protein>
<organism evidence="5 6">
    <name type="scientific">Ligilactobacillus acidipiscis</name>
    <dbReference type="NCBI Taxonomy" id="89059"/>
    <lineage>
        <taxon>Bacteria</taxon>
        <taxon>Bacillati</taxon>
        <taxon>Bacillota</taxon>
        <taxon>Bacilli</taxon>
        <taxon>Lactobacillales</taxon>
        <taxon>Lactobacillaceae</taxon>
        <taxon>Ligilactobacillus</taxon>
    </lineage>
</organism>
<dbReference type="CDD" id="cd01392">
    <property type="entry name" value="HTH_LacI"/>
    <property type="match status" value="1"/>
</dbReference>
<keyword evidence="1" id="KW-0805">Transcription regulation</keyword>
<proteinExistence type="predicted"/>
<dbReference type="Pfam" id="PF00532">
    <property type="entry name" value="Peripla_BP_1"/>
    <property type="match status" value="1"/>
</dbReference>
<dbReference type="PROSITE" id="PS00356">
    <property type="entry name" value="HTH_LACI_1"/>
    <property type="match status" value="1"/>
</dbReference>
<dbReference type="InterPro" id="IPR028082">
    <property type="entry name" value="Peripla_BP_I"/>
</dbReference>
<dbReference type="InterPro" id="IPR001761">
    <property type="entry name" value="Peripla_BP/Lac1_sug-bd_dom"/>
</dbReference>
<evidence type="ECO:0000256" key="1">
    <source>
        <dbReference type="ARBA" id="ARBA00023015"/>
    </source>
</evidence>
<name>A0A921K1E5_9LACO</name>
<evidence type="ECO:0000259" key="4">
    <source>
        <dbReference type="PROSITE" id="PS50932"/>
    </source>
</evidence>
<dbReference type="SUPFAM" id="SSF53822">
    <property type="entry name" value="Periplasmic binding protein-like I"/>
    <property type="match status" value="1"/>
</dbReference>
<dbReference type="InterPro" id="IPR000843">
    <property type="entry name" value="HTH_LacI"/>
</dbReference>
<evidence type="ECO:0000313" key="6">
    <source>
        <dbReference type="Proteomes" id="UP000707535"/>
    </source>
</evidence>
<evidence type="ECO:0000256" key="3">
    <source>
        <dbReference type="ARBA" id="ARBA00023163"/>
    </source>
</evidence>
<dbReference type="InterPro" id="IPR010982">
    <property type="entry name" value="Lambda_DNA-bd_dom_sf"/>
</dbReference>
<dbReference type="Proteomes" id="UP000707535">
    <property type="component" value="Unassembled WGS sequence"/>
</dbReference>
<sequence>MKKKQINIKDVAKLANVSTATVSRFLHGEMNRMSKDTAVQVKNAIEKLNYVPNAAARQLITSKSKTIAIIVVNISDAFSTELFRGACSTLEPAGYVTVMLNTNSNQRRENQLINAVGLNTYDGLILQPLGSDVATIQREIRREMPIVTLDRSLIKSPWPQILSNNYEASFEAGQYFKKAGYENVIVLSSPISIASTRKERLRGVKDVFPNVSIIEIDEEQYDRQNILSRIHQLLAQTTQKTLLFSLKERWLLEFLPSLAKEMDELTSKIQISGFADTNLVSAIWPEAKMIIQDPFEMGKQAGSRLLELLGEKEDTKLVTKVATKF</sequence>
<dbReference type="PANTHER" id="PTHR30146:SF154">
    <property type="entry name" value="TRANSCRIPTION REGULATOR, MEMBER OF GALR FAMILY"/>
    <property type="match status" value="1"/>
</dbReference>
<dbReference type="Gene3D" id="1.10.260.40">
    <property type="entry name" value="lambda repressor-like DNA-binding domains"/>
    <property type="match status" value="1"/>
</dbReference>
<evidence type="ECO:0000313" key="5">
    <source>
        <dbReference type="EMBL" id="HJE97809.1"/>
    </source>
</evidence>
<evidence type="ECO:0000256" key="2">
    <source>
        <dbReference type="ARBA" id="ARBA00023125"/>
    </source>
</evidence>
<dbReference type="GO" id="GO:0000976">
    <property type="term" value="F:transcription cis-regulatory region binding"/>
    <property type="evidence" value="ECO:0007669"/>
    <property type="project" value="TreeGrafter"/>
</dbReference>
<dbReference type="SUPFAM" id="SSF47413">
    <property type="entry name" value="lambda repressor-like DNA-binding domains"/>
    <property type="match status" value="1"/>
</dbReference>
<dbReference type="EMBL" id="DYXG01000093">
    <property type="protein sequence ID" value="HJE97809.1"/>
    <property type="molecule type" value="Genomic_DNA"/>
</dbReference>
<feature type="domain" description="HTH lacI-type" evidence="4">
    <location>
        <begin position="6"/>
        <end position="61"/>
    </location>
</feature>
<keyword evidence="3" id="KW-0804">Transcription</keyword>
<gene>
    <name evidence="5" type="ORF">K8V00_09330</name>
</gene>
<keyword evidence="2" id="KW-0238">DNA-binding</keyword>
<dbReference type="SMART" id="SM00354">
    <property type="entry name" value="HTH_LACI"/>
    <property type="match status" value="1"/>
</dbReference>
<dbReference type="AlphaFoldDB" id="A0A921K1E5"/>
<dbReference type="GO" id="GO:0003700">
    <property type="term" value="F:DNA-binding transcription factor activity"/>
    <property type="evidence" value="ECO:0007669"/>
    <property type="project" value="TreeGrafter"/>
</dbReference>
<dbReference type="PANTHER" id="PTHR30146">
    <property type="entry name" value="LACI-RELATED TRANSCRIPTIONAL REPRESSOR"/>
    <property type="match status" value="1"/>
</dbReference>
<accession>A0A921K1E5</accession>
<dbReference type="PROSITE" id="PS50932">
    <property type="entry name" value="HTH_LACI_2"/>
    <property type="match status" value="1"/>
</dbReference>
<reference evidence="5" key="2">
    <citation type="submission" date="2021-09" db="EMBL/GenBank/DDBJ databases">
        <authorList>
            <person name="Gilroy R."/>
        </authorList>
    </citation>
    <scope>NUCLEOTIDE SEQUENCE</scope>
    <source>
        <strain evidence="5">CHK174-6876</strain>
    </source>
</reference>
<dbReference type="Gene3D" id="3.40.50.2300">
    <property type="match status" value="2"/>
</dbReference>
<reference evidence="5" key="1">
    <citation type="journal article" date="2021" name="PeerJ">
        <title>Extensive microbial diversity within the chicken gut microbiome revealed by metagenomics and culture.</title>
        <authorList>
            <person name="Gilroy R."/>
            <person name="Ravi A."/>
            <person name="Getino M."/>
            <person name="Pursley I."/>
            <person name="Horton D.L."/>
            <person name="Alikhan N.F."/>
            <person name="Baker D."/>
            <person name="Gharbi K."/>
            <person name="Hall N."/>
            <person name="Watson M."/>
            <person name="Adriaenssens E.M."/>
            <person name="Foster-Nyarko E."/>
            <person name="Jarju S."/>
            <person name="Secka A."/>
            <person name="Antonio M."/>
            <person name="Oren A."/>
            <person name="Chaudhuri R.R."/>
            <person name="La Ragione R."/>
            <person name="Hildebrand F."/>
            <person name="Pallen M.J."/>
        </authorList>
    </citation>
    <scope>NUCLEOTIDE SEQUENCE</scope>
    <source>
        <strain evidence="5">CHK174-6876</strain>
    </source>
</reference>
<comment type="caution">
    <text evidence="5">The sequence shown here is derived from an EMBL/GenBank/DDBJ whole genome shotgun (WGS) entry which is preliminary data.</text>
</comment>